<comment type="caution">
    <text evidence="11">The sequence shown here is derived from an EMBL/GenBank/DDBJ whole genome shotgun (WGS) entry which is preliminary data.</text>
</comment>
<keyword evidence="5" id="KW-0256">Endoplasmic reticulum</keyword>
<dbReference type="GO" id="GO:0045047">
    <property type="term" value="P:protein targeting to ER"/>
    <property type="evidence" value="ECO:0007669"/>
    <property type="project" value="TreeGrafter"/>
</dbReference>
<protein>
    <recommendedName>
        <fullName evidence="3">Signal peptidase complex subunit 2</fullName>
    </recommendedName>
</protein>
<evidence type="ECO:0000256" key="5">
    <source>
        <dbReference type="ARBA" id="ARBA00022824"/>
    </source>
</evidence>
<evidence type="ECO:0000256" key="1">
    <source>
        <dbReference type="ARBA" id="ARBA00004477"/>
    </source>
</evidence>
<evidence type="ECO:0000313" key="11">
    <source>
        <dbReference type="EMBL" id="KAK0557365.1"/>
    </source>
</evidence>
<keyword evidence="12" id="KW-1185">Reference proteome</keyword>
<evidence type="ECO:0000313" key="12">
    <source>
        <dbReference type="Proteomes" id="UP001176517"/>
    </source>
</evidence>
<feature type="compositionally biased region" description="Low complexity" evidence="9">
    <location>
        <begin position="39"/>
        <end position="59"/>
    </location>
</feature>
<dbReference type="EMBL" id="JAPDMZ010000006">
    <property type="protein sequence ID" value="KAK0557365.1"/>
    <property type="molecule type" value="Genomic_DNA"/>
</dbReference>
<keyword evidence="4 10" id="KW-0812">Transmembrane</keyword>
<comment type="similarity">
    <text evidence="2">Belongs to the SPCS2 family.</text>
</comment>
<comment type="function">
    <text evidence="8">Component of the signal peptidase complex (SPC) which catalyzes the cleavage of N-terminal signal sequences from nascent proteins as they are translocated into the lumen of the endoplasmic reticulum. Enhances the enzymatic activity of SPC and facilitates the interactions between different components of the translocation site.</text>
</comment>
<dbReference type="PANTHER" id="PTHR13085:SF0">
    <property type="entry name" value="SIGNAL PEPTIDASE COMPLEX SUBUNIT 2"/>
    <property type="match status" value="1"/>
</dbReference>
<comment type="subcellular location">
    <subcellularLocation>
        <location evidence="1">Endoplasmic reticulum membrane</location>
        <topology evidence="1">Multi-pass membrane protein</topology>
    </subcellularLocation>
</comment>
<evidence type="ECO:0000256" key="6">
    <source>
        <dbReference type="ARBA" id="ARBA00022989"/>
    </source>
</evidence>
<keyword evidence="7 10" id="KW-0472">Membrane</keyword>
<evidence type="ECO:0000256" key="10">
    <source>
        <dbReference type="SAM" id="Phobius"/>
    </source>
</evidence>
<evidence type="ECO:0000256" key="3">
    <source>
        <dbReference type="ARBA" id="ARBA00017057"/>
    </source>
</evidence>
<organism evidence="11 12">
    <name type="scientific">Tilletia horrida</name>
    <dbReference type="NCBI Taxonomy" id="155126"/>
    <lineage>
        <taxon>Eukaryota</taxon>
        <taxon>Fungi</taxon>
        <taxon>Dikarya</taxon>
        <taxon>Basidiomycota</taxon>
        <taxon>Ustilaginomycotina</taxon>
        <taxon>Exobasidiomycetes</taxon>
        <taxon>Tilletiales</taxon>
        <taxon>Tilletiaceae</taxon>
        <taxon>Tilletia</taxon>
    </lineage>
</organism>
<evidence type="ECO:0000256" key="4">
    <source>
        <dbReference type="ARBA" id="ARBA00022692"/>
    </source>
</evidence>
<evidence type="ECO:0000256" key="8">
    <source>
        <dbReference type="ARBA" id="ARBA00045608"/>
    </source>
</evidence>
<accession>A0AAN6GXQ5</accession>
<feature type="transmembrane region" description="Helical" evidence="10">
    <location>
        <begin position="112"/>
        <end position="131"/>
    </location>
</feature>
<feature type="transmembrane region" description="Helical" evidence="10">
    <location>
        <begin position="80"/>
        <end position="100"/>
    </location>
</feature>
<keyword evidence="6 10" id="KW-1133">Transmembrane helix</keyword>
<dbReference type="Proteomes" id="UP001176517">
    <property type="component" value="Unassembled WGS sequence"/>
</dbReference>
<dbReference type="Pfam" id="PF06703">
    <property type="entry name" value="SPC25"/>
    <property type="match status" value="1"/>
</dbReference>
<dbReference type="GO" id="GO:0005787">
    <property type="term" value="C:signal peptidase complex"/>
    <property type="evidence" value="ECO:0007669"/>
    <property type="project" value="InterPro"/>
</dbReference>
<evidence type="ECO:0000256" key="9">
    <source>
        <dbReference type="SAM" id="MobiDB-lite"/>
    </source>
</evidence>
<dbReference type="GO" id="GO:0006465">
    <property type="term" value="P:signal peptide processing"/>
    <property type="evidence" value="ECO:0007669"/>
    <property type="project" value="InterPro"/>
</dbReference>
<reference evidence="11" key="1">
    <citation type="journal article" date="2023" name="PhytoFront">
        <title>Draft Genome Resources of Seven Strains of Tilletia horrida, Causal Agent of Kernel Smut of Rice.</title>
        <authorList>
            <person name="Khanal S."/>
            <person name="Antony Babu S."/>
            <person name="Zhou X.G."/>
        </authorList>
    </citation>
    <scope>NUCLEOTIDE SEQUENCE</scope>
    <source>
        <strain evidence="11">TX6</strain>
    </source>
</reference>
<dbReference type="AlphaFoldDB" id="A0AAN6GXQ5"/>
<proteinExistence type="inferred from homology"/>
<evidence type="ECO:0000256" key="7">
    <source>
        <dbReference type="ARBA" id="ARBA00023136"/>
    </source>
</evidence>
<feature type="region of interest" description="Disordered" evidence="9">
    <location>
        <begin position="34"/>
        <end position="59"/>
    </location>
</feature>
<evidence type="ECO:0000256" key="2">
    <source>
        <dbReference type="ARBA" id="ARBA00007324"/>
    </source>
</evidence>
<dbReference type="PANTHER" id="PTHR13085">
    <property type="entry name" value="MICROSOMAL SIGNAL PEPTIDASE 25 KDA SUBUNIT"/>
    <property type="match status" value="1"/>
</dbReference>
<dbReference type="InterPro" id="IPR009582">
    <property type="entry name" value="Spc2/SPCS2"/>
</dbReference>
<gene>
    <name evidence="11" type="ORF">OC846_000584</name>
</gene>
<sequence length="235" mass="25213">MAPPAAADDRLLIDNSNLTELKLTADEAVERTLTRTFQSKNSSSSSKESNNSSSSNGAASLSPSAAQAWKASHFHTDLRLVLGYTASILMIAVGVWSYFIEKEWSVNKGPTAIAVAIYLVLASIQTGDAYMQGNRIFYGSRKNVTSGKTERLVLSSSPLARHKLVPKSGSASIKGNSVPPEYVLDAEYSVSGKGQPKKGKVSLGTFADFVTEEGEFVESIFEERLRSGLAKLVGE</sequence>
<name>A0AAN6GXQ5_9BASI</name>